<comment type="caution">
    <text evidence="1">The sequence shown here is derived from an EMBL/GenBank/DDBJ whole genome shotgun (WGS) entry which is preliminary data.</text>
</comment>
<keyword evidence="2" id="KW-1185">Reference proteome</keyword>
<reference evidence="1 2" key="1">
    <citation type="submission" date="2013-09" db="EMBL/GenBank/DDBJ databases">
        <title>High correlation between genotypes and phenotypes of environmental bacteria Comamonas testosteroni strains.</title>
        <authorList>
            <person name="Liu L."/>
            <person name="Zhu W."/>
            <person name="Xia X."/>
            <person name="Xu B."/>
            <person name="Luo M."/>
            <person name="Wang G."/>
        </authorList>
    </citation>
    <scope>NUCLEOTIDE SEQUENCE [LARGE SCALE GENOMIC DNA]</scope>
    <source>
        <strain evidence="1 2">DF2</strain>
    </source>
</reference>
<organism evidence="1 2">
    <name type="scientific">Comamonas thiooxydans</name>
    <dbReference type="NCBI Taxonomy" id="363952"/>
    <lineage>
        <taxon>Bacteria</taxon>
        <taxon>Pseudomonadati</taxon>
        <taxon>Pseudomonadota</taxon>
        <taxon>Betaproteobacteria</taxon>
        <taxon>Burkholderiales</taxon>
        <taxon>Comamonadaceae</taxon>
        <taxon>Comamonas</taxon>
    </lineage>
</organism>
<dbReference type="AlphaFoldDB" id="A0A0E3BXG9"/>
<dbReference type="EMBL" id="AWTP01000072">
    <property type="protein sequence ID" value="KGH16768.1"/>
    <property type="molecule type" value="Genomic_DNA"/>
</dbReference>
<accession>A0A0E3BXG9</accession>
<dbReference type="InterPro" id="IPR018550">
    <property type="entry name" value="Lipid-A_deacylase-rel"/>
</dbReference>
<evidence type="ECO:0000313" key="2">
    <source>
        <dbReference type="Proteomes" id="UP000029549"/>
    </source>
</evidence>
<protein>
    <submittedName>
        <fullName evidence="1">Uncharacterized protein</fullName>
    </submittedName>
</protein>
<name>A0A0E3BXG9_9BURK</name>
<evidence type="ECO:0000313" key="1">
    <source>
        <dbReference type="EMBL" id="KGH16768.1"/>
    </source>
</evidence>
<sequence length="91" mass="10293">MRLLHEAQLAYWDTPKASNIIELGYSPMLRLQRTQFESSRWSLFLEAGIGVRLLSHPRLSPSVTMSTAFQFSDTIGFGVQFGTALLHKSLH</sequence>
<dbReference type="Proteomes" id="UP000029549">
    <property type="component" value="Unassembled WGS sequence"/>
</dbReference>
<dbReference type="Pfam" id="PF09411">
    <property type="entry name" value="PagL"/>
    <property type="match status" value="1"/>
</dbReference>
<gene>
    <name evidence="1" type="ORF">P608_06375</name>
</gene>
<dbReference type="Gene3D" id="2.40.160.20">
    <property type="match status" value="1"/>
</dbReference>
<proteinExistence type="predicted"/>